<dbReference type="RefSeq" id="WP_239136867.1">
    <property type="nucleotide sequence ID" value="NZ_BAAAVW010000025.1"/>
</dbReference>
<evidence type="ECO:0008006" key="4">
    <source>
        <dbReference type="Google" id="ProtNLM"/>
    </source>
</evidence>
<protein>
    <recommendedName>
        <fullName evidence="4">Lipoprotein</fullName>
    </recommendedName>
</protein>
<organism evidence="2 3">
    <name type="scientific">Dactylosporangium siamense</name>
    <dbReference type="NCBI Taxonomy" id="685454"/>
    <lineage>
        <taxon>Bacteria</taxon>
        <taxon>Bacillati</taxon>
        <taxon>Actinomycetota</taxon>
        <taxon>Actinomycetes</taxon>
        <taxon>Micromonosporales</taxon>
        <taxon>Micromonosporaceae</taxon>
        <taxon>Dactylosporangium</taxon>
    </lineage>
</organism>
<gene>
    <name evidence="2" type="ORF">Dsi01nite_096770</name>
</gene>
<evidence type="ECO:0000313" key="3">
    <source>
        <dbReference type="Proteomes" id="UP000660611"/>
    </source>
</evidence>
<keyword evidence="1" id="KW-0732">Signal</keyword>
<feature type="chain" id="PRO_5038864512" description="Lipoprotein" evidence="1">
    <location>
        <begin position="22"/>
        <end position="140"/>
    </location>
</feature>
<feature type="signal peptide" evidence="1">
    <location>
        <begin position="1"/>
        <end position="21"/>
    </location>
</feature>
<name>A0A919PYK9_9ACTN</name>
<accession>A0A919PYK9</accession>
<dbReference type="Proteomes" id="UP000660611">
    <property type="component" value="Unassembled WGS sequence"/>
</dbReference>
<sequence length="140" mass="13960">MDYLRTLPLAAVGLLSALALSGCGGDARADTAAATANQLLSAARDGDGAAACALLAPDTAHAVEQAAGRPCPEAIGDEGLPDPGAVTRVEVYGQHAQVAVEAPDGDGTLFLAMFPGGWRVADAGCRPQGDRPYDCAVQGG</sequence>
<evidence type="ECO:0000313" key="2">
    <source>
        <dbReference type="EMBL" id="GIG51636.1"/>
    </source>
</evidence>
<reference evidence="2" key="1">
    <citation type="submission" date="2021-01" db="EMBL/GenBank/DDBJ databases">
        <title>Whole genome shotgun sequence of Dactylosporangium siamense NBRC 106093.</title>
        <authorList>
            <person name="Komaki H."/>
            <person name="Tamura T."/>
        </authorList>
    </citation>
    <scope>NUCLEOTIDE SEQUENCE</scope>
    <source>
        <strain evidence="2">NBRC 106093</strain>
    </source>
</reference>
<comment type="caution">
    <text evidence="2">The sequence shown here is derived from an EMBL/GenBank/DDBJ whole genome shotgun (WGS) entry which is preliminary data.</text>
</comment>
<evidence type="ECO:0000256" key="1">
    <source>
        <dbReference type="SAM" id="SignalP"/>
    </source>
</evidence>
<dbReference type="EMBL" id="BONQ01000157">
    <property type="protein sequence ID" value="GIG51636.1"/>
    <property type="molecule type" value="Genomic_DNA"/>
</dbReference>
<proteinExistence type="predicted"/>
<keyword evidence="3" id="KW-1185">Reference proteome</keyword>
<dbReference type="AlphaFoldDB" id="A0A919PYK9"/>
<dbReference type="PROSITE" id="PS51257">
    <property type="entry name" value="PROKAR_LIPOPROTEIN"/>
    <property type="match status" value="1"/>
</dbReference>